<dbReference type="EMBL" id="CAJVQB010101789">
    <property type="protein sequence ID" value="CAG8850574.1"/>
    <property type="molecule type" value="Genomic_DNA"/>
</dbReference>
<gene>
    <name evidence="1" type="ORF">GMARGA_LOCUS40284</name>
</gene>
<evidence type="ECO:0000313" key="1">
    <source>
        <dbReference type="EMBL" id="CAG8850574.1"/>
    </source>
</evidence>
<reference evidence="1 2" key="1">
    <citation type="submission" date="2021-06" db="EMBL/GenBank/DDBJ databases">
        <authorList>
            <person name="Kallberg Y."/>
            <person name="Tangrot J."/>
            <person name="Rosling A."/>
        </authorList>
    </citation>
    <scope>NUCLEOTIDE SEQUENCE [LARGE SCALE GENOMIC DNA]</scope>
    <source>
        <strain evidence="1 2">120-4 pot B 10/14</strain>
    </source>
</reference>
<dbReference type="Proteomes" id="UP000789901">
    <property type="component" value="Unassembled WGS sequence"/>
</dbReference>
<organism evidence="1 2">
    <name type="scientific">Gigaspora margarita</name>
    <dbReference type="NCBI Taxonomy" id="4874"/>
    <lineage>
        <taxon>Eukaryota</taxon>
        <taxon>Fungi</taxon>
        <taxon>Fungi incertae sedis</taxon>
        <taxon>Mucoromycota</taxon>
        <taxon>Glomeromycotina</taxon>
        <taxon>Glomeromycetes</taxon>
        <taxon>Diversisporales</taxon>
        <taxon>Gigasporaceae</taxon>
        <taxon>Gigaspora</taxon>
    </lineage>
</organism>
<feature type="non-terminal residue" evidence="1">
    <location>
        <position position="1"/>
    </location>
</feature>
<accession>A0ABN7X8C3</accession>
<proteinExistence type="predicted"/>
<protein>
    <submittedName>
        <fullName evidence="1">43383_t:CDS:1</fullName>
    </submittedName>
</protein>
<sequence length="49" mass="5784">HRSLLRATTMLLNDVSDLHLAAYQNKDSLWQQNSYNYHKENNLKSNLQP</sequence>
<name>A0ABN7X8C3_GIGMA</name>
<evidence type="ECO:0000313" key="2">
    <source>
        <dbReference type="Proteomes" id="UP000789901"/>
    </source>
</evidence>
<keyword evidence="2" id="KW-1185">Reference proteome</keyword>
<comment type="caution">
    <text evidence="1">The sequence shown here is derived from an EMBL/GenBank/DDBJ whole genome shotgun (WGS) entry which is preliminary data.</text>
</comment>